<evidence type="ECO:0000313" key="12">
    <source>
        <dbReference type="Proteomes" id="UP001233172"/>
    </source>
</evidence>
<keyword evidence="3 9" id="KW-1133">Transmembrane helix</keyword>
<dbReference type="CDD" id="cd00637">
    <property type="entry name" value="7tm_classA_rhodopsin-like"/>
    <property type="match status" value="1"/>
</dbReference>
<feature type="transmembrane region" description="Helical" evidence="9">
    <location>
        <begin position="32"/>
        <end position="56"/>
    </location>
</feature>
<evidence type="ECO:0000256" key="9">
    <source>
        <dbReference type="SAM" id="Phobius"/>
    </source>
</evidence>
<dbReference type="PANTHER" id="PTHR24243:SF224">
    <property type="entry name" value="G-PROTEIN COUPLED RECEPTOR 19-RELATED"/>
    <property type="match status" value="1"/>
</dbReference>
<dbReference type="PANTHER" id="PTHR24243">
    <property type="entry name" value="G-PROTEIN COUPLED RECEPTOR"/>
    <property type="match status" value="1"/>
</dbReference>
<dbReference type="SUPFAM" id="SSF81321">
    <property type="entry name" value="Family A G protein-coupled receptor-like"/>
    <property type="match status" value="1"/>
</dbReference>
<dbReference type="Gene3D" id="1.20.1070.10">
    <property type="entry name" value="Rhodopsin 7-helix transmembrane proteins"/>
    <property type="match status" value="2"/>
</dbReference>
<dbReference type="Proteomes" id="UP001233172">
    <property type="component" value="Unassembled WGS sequence"/>
</dbReference>
<keyword evidence="4" id="KW-0297">G-protein coupled receptor</keyword>
<evidence type="ECO:0000259" key="10">
    <source>
        <dbReference type="PROSITE" id="PS50262"/>
    </source>
</evidence>
<organism evidence="11 12">
    <name type="scientific">Biomphalaria pfeifferi</name>
    <name type="common">Bloodfluke planorb</name>
    <name type="synonym">Freshwater snail</name>
    <dbReference type="NCBI Taxonomy" id="112525"/>
    <lineage>
        <taxon>Eukaryota</taxon>
        <taxon>Metazoa</taxon>
        <taxon>Spiralia</taxon>
        <taxon>Lophotrochozoa</taxon>
        <taxon>Mollusca</taxon>
        <taxon>Gastropoda</taxon>
        <taxon>Heterobranchia</taxon>
        <taxon>Euthyneura</taxon>
        <taxon>Panpulmonata</taxon>
        <taxon>Hygrophila</taxon>
        <taxon>Lymnaeoidea</taxon>
        <taxon>Planorbidae</taxon>
        <taxon>Biomphalaria</taxon>
    </lineage>
</organism>
<keyword evidence="6 11" id="KW-0675">Receptor</keyword>
<evidence type="ECO:0000313" key="11">
    <source>
        <dbReference type="EMBL" id="KAK0041286.1"/>
    </source>
</evidence>
<evidence type="ECO:0000256" key="2">
    <source>
        <dbReference type="ARBA" id="ARBA00022692"/>
    </source>
</evidence>
<comment type="subcellular location">
    <subcellularLocation>
        <location evidence="1">Membrane</location>
        <topology evidence="1">Multi-pass membrane protein</topology>
    </subcellularLocation>
</comment>
<feature type="transmembrane region" description="Helical" evidence="9">
    <location>
        <begin position="394"/>
        <end position="414"/>
    </location>
</feature>
<dbReference type="GO" id="GO:0005886">
    <property type="term" value="C:plasma membrane"/>
    <property type="evidence" value="ECO:0007669"/>
    <property type="project" value="TreeGrafter"/>
</dbReference>
<evidence type="ECO:0000256" key="1">
    <source>
        <dbReference type="ARBA" id="ARBA00004141"/>
    </source>
</evidence>
<keyword evidence="5 9" id="KW-0472">Membrane</keyword>
<dbReference type="GO" id="GO:0004930">
    <property type="term" value="F:G protein-coupled receptor activity"/>
    <property type="evidence" value="ECO:0007669"/>
    <property type="project" value="UniProtKB-KW"/>
</dbReference>
<feature type="transmembrane region" description="Helical" evidence="9">
    <location>
        <begin position="434"/>
        <end position="457"/>
    </location>
</feature>
<feature type="transmembrane region" description="Helical" evidence="9">
    <location>
        <begin position="68"/>
        <end position="86"/>
    </location>
</feature>
<name>A0AAD8EW52_BIOPF</name>
<accession>A0AAD8EW52</accession>
<feature type="region of interest" description="Disordered" evidence="8">
    <location>
        <begin position="307"/>
        <end position="349"/>
    </location>
</feature>
<feature type="transmembrane region" description="Helical" evidence="9">
    <location>
        <begin position="202"/>
        <end position="224"/>
    </location>
</feature>
<dbReference type="PRINTS" id="PR00237">
    <property type="entry name" value="GPCRRHODOPSN"/>
</dbReference>
<feature type="transmembrane region" description="Helical" evidence="9">
    <location>
        <begin position="106"/>
        <end position="127"/>
    </location>
</feature>
<evidence type="ECO:0000256" key="4">
    <source>
        <dbReference type="ARBA" id="ARBA00023040"/>
    </source>
</evidence>
<evidence type="ECO:0000256" key="7">
    <source>
        <dbReference type="ARBA" id="ARBA00023224"/>
    </source>
</evidence>
<keyword evidence="2 9" id="KW-0812">Transmembrane</keyword>
<feature type="transmembrane region" description="Helical" evidence="9">
    <location>
        <begin position="148"/>
        <end position="167"/>
    </location>
</feature>
<dbReference type="InterPro" id="IPR017452">
    <property type="entry name" value="GPCR_Rhodpsn_7TM"/>
</dbReference>
<dbReference type="Pfam" id="PF00001">
    <property type="entry name" value="7tm_1"/>
    <property type="match status" value="1"/>
</dbReference>
<keyword evidence="12" id="KW-1185">Reference proteome</keyword>
<feature type="region of interest" description="Disordered" evidence="8">
    <location>
        <begin position="367"/>
        <end position="387"/>
    </location>
</feature>
<dbReference type="PROSITE" id="PS50262">
    <property type="entry name" value="G_PROTEIN_RECEP_F1_2"/>
    <property type="match status" value="1"/>
</dbReference>
<keyword evidence="7" id="KW-0807">Transducer</keyword>
<evidence type="ECO:0000256" key="8">
    <source>
        <dbReference type="SAM" id="MobiDB-lite"/>
    </source>
</evidence>
<evidence type="ECO:0000256" key="6">
    <source>
        <dbReference type="ARBA" id="ARBA00023170"/>
    </source>
</evidence>
<dbReference type="EMBL" id="JASAOG010000280">
    <property type="protein sequence ID" value="KAK0041286.1"/>
    <property type="molecule type" value="Genomic_DNA"/>
</dbReference>
<reference evidence="11" key="2">
    <citation type="submission" date="2023-04" db="EMBL/GenBank/DDBJ databases">
        <authorList>
            <person name="Bu L."/>
            <person name="Lu L."/>
            <person name="Laidemitt M.R."/>
            <person name="Zhang S.M."/>
            <person name="Mutuku M."/>
            <person name="Mkoji G."/>
            <person name="Steinauer M."/>
            <person name="Loker E.S."/>
        </authorList>
    </citation>
    <scope>NUCLEOTIDE SEQUENCE</scope>
    <source>
        <strain evidence="11">KasaAsao</strain>
        <tissue evidence="11">Whole Snail</tissue>
    </source>
</reference>
<proteinExistence type="predicted"/>
<dbReference type="InterPro" id="IPR000276">
    <property type="entry name" value="GPCR_Rhodpsn"/>
</dbReference>
<comment type="caution">
    <text evidence="11">The sequence shown here is derived from an EMBL/GenBank/DDBJ whole genome shotgun (WGS) entry which is preliminary data.</text>
</comment>
<protein>
    <submittedName>
        <fullName evidence="11">Alpha-2A adrenergic receptor</fullName>
    </submittedName>
</protein>
<gene>
    <name evidence="11" type="ORF">Bpfe_029270</name>
</gene>
<reference evidence="11" key="1">
    <citation type="journal article" date="2023" name="PLoS Negl. Trop. Dis.">
        <title>A genome sequence for Biomphalaria pfeifferi, the major vector snail for the human-infecting parasite Schistosoma mansoni.</title>
        <authorList>
            <person name="Bu L."/>
            <person name="Lu L."/>
            <person name="Laidemitt M.R."/>
            <person name="Zhang S.M."/>
            <person name="Mutuku M."/>
            <person name="Mkoji G."/>
            <person name="Steinauer M."/>
            <person name="Loker E.S."/>
        </authorList>
    </citation>
    <scope>NUCLEOTIDE SEQUENCE</scope>
    <source>
        <strain evidence="11">KasaAsao</strain>
    </source>
</reference>
<dbReference type="AlphaFoldDB" id="A0AAD8EW52"/>
<evidence type="ECO:0000256" key="3">
    <source>
        <dbReference type="ARBA" id="ARBA00022989"/>
    </source>
</evidence>
<evidence type="ECO:0000256" key="5">
    <source>
        <dbReference type="ARBA" id="ARBA00023136"/>
    </source>
</evidence>
<sequence length="471" mass="52540">MAQEGSGSKNTSHNISEENYLQNLQSQTTKDLIPAMVFLGFVAVIGIIGNSLVLFVYTRRFPETPVRVFLVVVAAFDLITNVIVIPGEIYDLLHSWMFDKPNVCKVRLYFTVSTTMASAFLLLALAITRYRKICRPFKKQVSITQAKVICLIVVILAHLLPIPYAMIHGRQKKDTELPEIKGSFCAVDDQYVDTFWPKFSSALFGFLFVSCCSPLIVLYVLIWLKARKHRVNRITQRVSTKSPHCELSNRAVSSSTTDEACSGSDAGPKRALIGDSRIESNCVIMSSSKPQSSQMVISQDIKRDCTSEELGTSPLPRPHVHASALKEKSELSEESESFASNKEDTGSLSLTTERTGLDFQYLNAKDTSKTRQENAEECNDPPGRTRQGGMGRTSCMLLIISVSFIVGFLPFLALDSYKSARPEVFASVKGYASSFYHLFLRFCLMNSCINPIVYNVFDLKFRSEVKKIIGC</sequence>
<feature type="domain" description="G-protein coupled receptors family 1 profile" evidence="10">
    <location>
        <begin position="49"/>
        <end position="454"/>
    </location>
</feature>